<evidence type="ECO:0000313" key="5">
    <source>
        <dbReference type="Proteomes" id="UP000583101"/>
    </source>
</evidence>
<reference evidence="2 5" key="3">
    <citation type="submission" date="2020-08" db="EMBL/GenBank/DDBJ databases">
        <title>Genomic Encyclopedia of Type Strains, Phase IV (KMG-IV): sequencing the most valuable type-strain genomes for metagenomic binning, comparative biology and taxonomic classification.</title>
        <authorList>
            <person name="Goeker M."/>
        </authorList>
    </citation>
    <scope>NUCLEOTIDE SEQUENCE [LARGE SCALE GENOMIC DNA]</scope>
    <source>
        <strain evidence="2 5">DSM 100995</strain>
    </source>
</reference>
<evidence type="ECO:0000313" key="4">
    <source>
        <dbReference type="Proteomes" id="UP000297248"/>
    </source>
</evidence>
<dbReference type="AlphaFoldDB" id="A0A4Y8ABC2"/>
<evidence type="ECO:0000313" key="3">
    <source>
        <dbReference type="EMBL" id="TEW65881.1"/>
    </source>
</evidence>
<dbReference type="RefSeq" id="WP_134336747.1">
    <property type="nucleotide sequence ID" value="NZ_BMCZ01000002.1"/>
</dbReference>
<name>A0A4Y8ABC2_9SPHI</name>
<feature type="region of interest" description="Disordered" evidence="1">
    <location>
        <begin position="15"/>
        <end position="44"/>
    </location>
</feature>
<dbReference type="Proteomes" id="UP000297248">
    <property type="component" value="Unassembled WGS sequence"/>
</dbReference>
<keyword evidence="5" id="KW-1185">Reference proteome</keyword>
<organism evidence="3 4">
    <name type="scientific">Mucilaginibacter phyllosphaerae</name>
    <dbReference type="NCBI Taxonomy" id="1812349"/>
    <lineage>
        <taxon>Bacteria</taxon>
        <taxon>Pseudomonadati</taxon>
        <taxon>Bacteroidota</taxon>
        <taxon>Sphingobacteriia</taxon>
        <taxon>Sphingobacteriales</taxon>
        <taxon>Sphingobacteriaceae</taxon>
        <taxon>Mucilaginibacter</taxon>
    </lineage>
</organism>
<dbReference type="Proteomes" id="UP000583101">
    <property type="component" value="Unassembled WGS sequence"/>
</dbReference>
<evidence type="ECO:0000313" key="2">
    <source>
        <dbReference type="EMBL" id="MBB3969326.1"/>
    </source>
</evidence>
<evidence type="ECO:0000256" key="1">
    <source>
        <dbReference type="SAM" id="MobiDB-lite"/>
    </source>
</evidence>
<feature type="compositionally biased region" description="Basic and acidic residues" evidence="1">
    <location>
        <begin position="15"/>
        <end position="36"/>
    </location>
</feature>
<dbReference type="EMBL" id="JACIEG010000003">
    <property type="protein sequence ID" value="MBB3969326.1"/>
    <property type="molecule type" value="Genomic_DNA"/>
</dbReference>
<protein>
    <submittedName>
        <fullName evidence="3">Uncharacterized protein</fullName>
    </submittedName>
</protein>
<gene>
    <name evidence="3" type="ORF">E2R65_12155</name>
    <name evidence="2" type="ORF">GGR35_001929</name>
</gene>
<proteinExistence type="predicted"/>
<comment type="caution">
    <text evidence="3">The sequence shown here is derived from an EMBL/GenBank/DDBJ whole genome shotgun (WGS) entry which is preliminary data.</text>
</comment>
<dbReference type="EMBL" id="SNQG01000004">
    <property type="protein sequence ID" value="TEW65881.1"/>
    <property type="molecule type" value="Genomic_DNA"/>
</dbReference>
<sequence>MGDSFIKKAIKDFKEGFDEEREKENPNKDKSSKDQITEGTATGITETFANPFSWLKALWK</sequence>
<accession>A0A4Y8ABC2</accession>
<reference evidence="3 4" key="1">
    <citation type="journal article" date="2016" name="Int. J. Syst. Evol. Microbiol.">
        <title>Proposal of Mucilaginibacter phyllosphaerae sp. nov. isolated from the phyllosphere of Galium album.</title>
        <authorList>
            <person name="Aydogan E.L."/>
            <person name="Busse H.J."/>
            <person name="Moser G."/>
            <person name="Muller C."/>
            <person name="Kampfer P."/>
            <person name="Glaeser S.P."/>
        </authorList>
    </citation>
    <scope>NUCLEOTIDE SEQUENCE [LARGE SCALE GENOMIC DNA]</scope>
    <source>
        <strain evidence="3 4">PP-F2FG21</strain>
    </source>
</reference>
<reference evidence="3" key="2">
    <citation type="submission" date="2019-03" db="EMBL/GenBank/DDBJ databases">
        <authorList>
            <person name="Yan Y.-Q."/>
            <person name="Du Z.-J."/>
        </authorList>
    </citation>
    <scope>NUCLEOTIDE SEQUENCE</scope>
    <source>
        <strain evidence="3">PP-F2FG21</strain>
    </source>
</reference>